<dbReference type="RefSeq" id="WP_140453610.1">
    <property type="nucleotide sequence ID" value="NZ_VFRP01000006.1"/>
</dbReference>
<dbReference type="OrthoDB" id="9769628at2"/>
<protein>
    <recommendedName>
        <fullName evidence="4">Putative glutamate--cysteine ligase 2</fullName>
        <ecNumber evidence="4">6.3.2.2</ecNumber>
    </recommendedName>
    <alternativeName>
        <fullName evidence="4">Gamma-glutamylcysteine synthetase 2</fullName>
        <shortName evidence="4">GCS 2</shortName>
        <shortName evidence="4">Gamma-GCS 2</shortName>
    </alternativeName>
</protein>
<evidence type="ECO:0000256" key="1">
    <source>
        <dbReference type="ARBA" id="ARBA00022598"/>
    </source>
</evidence>
<name>A0A501WZQ0_9RHOB</name>
<dbReference type="PANTHER" id="PTHR36510:SF1">
    <property type="entry name" value="GLUTAMATE--CYSTEINE LIGASE 2-RELATED"/>
    <property type="match status" value="1"/>
</dbReference>
<dbReference type="EC" id="6.3.2.2" evidence="4"/>
<dbReference type="InterPro" id="IPR011793">
    <property type="entry name" value="YbdK"/>
</dbReference>
<evidence type="ECO:0000313" key="6">
    <source>
        <dbReference type="Proteomes" id="UP000319255"/>
    </source>
</evidence>
<dbReference type="InterPro" id="IPR014746">
    <property type="entry name" value="Gln_synth/guanido_kin_cat_dom"/>
</dbReference>
<dbReference type="InterPro" id="IPR006336">
    <property type="entry name" value="GCS2"/>
</dbReference>
<keyword evidence="3 4" id="KW-0067">ATP-binding</keyword>
<dbReference type="InterPro" id="IPR050141">
    <property type="entry name" value="GCL_type2/YbdK_subfam"/>
</dbReference>
<dbReference type="GO" id="GO:0005524">
    <property type="term" value="F:ATP binding"/>
    <property type="evidence" value="ECO:0007669"/>
    <property type="project" value="UniProtKB-KW"/>
</dbReference>
<dbReference type="NCBIfam" id="TIGR02050">
    <property type="entry name" value="gshA_cyan_rel"/>
    <property type="match status" value="1"/>
</dbReference>
<sequence length="375" mass="42308">MDRPSLSLGIEEEYLIVDRAERDLVAEPDGAFFEECRAALGEQVSAEFLRCQIEVGTRPCETVAQAVAELRALRATIAECARNHGYAAIAASTHPFARWRDQHHTPKRRYDEIWSDIGAPASRMMICGMHMHVGVEDPDLRIDLMNQITYFLPHLLALSTSSPFWQGQDTRLACYRLTVMDALPRTGLPDTLASDAEYRALVAHLVETGCIEDGTRIWWDIRPSARFPTLEQRVTDVCPRLEDVAALAALFQGLVAFLFRLRRANQRWRIYPPTLILENRWRAQRHGAEARLIDHGRRRPADLEALVEELIELVGPDTEDLGCREELSGLRRIAMEGTSATRQRQVYAGRREAGSDHEAALRAVVDALIEEFSGA</sequence>
<dbReference type="Proteomes" id="UP000319255">
    <property type="component" value="Unassembled WGS sequence"/>
</dbReference>
<accession>A0A501WZQ0</accession>
<evidence type="ECO:0000256" key="3">
    <source>
        <dbReference type="ARBA" id="ARBA00022840"/>
    </source>
</evidence>
<comment type="caution">
    <text evidence="5">The sequence shown here is derived from an EMBL/GenBank/DDBJ whole genome shotgun (WGS) entry which is preliminary data.</text>
</comment>
<comment type="catalytic activity">
    <reaction evidence="4">
        <text>L-cysteine + L-glutamate + ATP = gamma-L-glutamyl-L-cysteine + ADP + phosphate + H(+)</text>
        <dbReference type="Rhea" id="RHEA:13285"/>
        <dbReference type="ChEBI" id="CHEBI:15378"/>
        <dbReference type="ChEBI" id="CHEBI:29985"/>
        <dbReference type="ChEBI" id="CHEBI:30616"/>
        <dbReference type="ChEBI" id="CHEBI:35235"/>
        <dbReference type="ChEBI" id="CHEBI:43474"/>
        <dbReference type="ChEBI" id="CHEBI:58173"/>
        <dbReference type="ChEBI" id="CHEBI:456216"/>
        <dbReference type="EC" id="6.3.2.2"/>
    </reaction>
</comment>
<dbReference type="NCBIfam" id="NF010039">
    <property type="entry name" value="PRK13515.1"/>
    <property type="match status" value="1"/>
</dbReference>
<dbReference type="Gene3D" id="3.30.590.20">
    <property type="match status" value="1"/>
</dbReference>
<dbReference type="Pfam" id="PF04107">
    <property type="entry name" value="GCS2"/>
    <property type="match status" value="1"/>
</dbReference>
<keyword evidence="1 4" id="KW-0436">Ligase</keyword>
<evidence type="ECO:0000256" key="4">
    <source>
        <dbReference type="HAMAP-Rule" id="MF_01609"/>
    </source>
</evidence>
<dbReference type="SUPFAM" id="SSF55931">
    <property type="entry name" value="Glutamine synthetase/guanido kinase"/>
    <property type="match status" value="1"/>
</dbReference>
<evidence type="ECO:0000313" key="5">
    <source>
        <dbReference type="EMBL" id="TPE51636.1"/>
    </source>
</evidence>
<organism evidence="5 6">
    <name type="scientific">Amaricoccus solimangrovi</name>
    <dbReference type="NCBI Taxonomy" id="2589815"/>
    <lineage>
        <taxon>Bacteria</taxon>
        <taxon>Pseudomonadati</taxon>
        <taxon>Pseudomonadota</taxon>
        <taxon>Alphaproteobacteria</taxon>
        <taxon>Rhodobacterales</taxon>
        <taxon>Paracoccaceae</taxon>
        <taxon>Amaricoccus</taxon>
    </lineage>
</organism>
<dbReference type="GO" id="GO:0042398">
    <property type="term" value="P:modified amino acid biosynthetic process"/>
    <property type="evidence" value="ECO:0007669"/>
    <property type="project" value="InterPro"/>
</dbReference>
<evidence type="ECO:0000256" key="2">
    <source>
        <dbReference type="ARBA" id="ARBA00022741"/>
    </source>
</evidence>
<reference evidence="5 6" key="1">
    <citation type="submission" date="2019-06" db="EMBL/GenBank/DDBJ databases">
        <title>A novel bacterium of genus Amaricoccus, isolated from marine sediment.</title>
        <authorList>
            <person name="Huang H."/>
            <person name="Mo K."/>
            <person name="Hu Y."/>
        </authorList>
    </citation>
    <scope>NUCLEOTIDE SEQUENCE [LARGE SCALE GENOMIC DNA]</scope>
    <source>
        <strain evidence="5 6">HB172011</strain>
    </source>
</reference>
<dbReference type="PANTHER" id="PTHR36510">
    <property type="entry name" value="GLUTAMATE--CYSTEINE LIGASE 2-RELATED"/>
    <property type="match status" value="1"/>
</dbReference>
<dbReference type="AlphaFoldDB" id="A0A501WZQ0"/>
<gene>
    <name evidence="5" type="ORF">FJM51_08000</name>
</gene>
<dbReference type="HAMAP" id="MF_01609">
    <property type="entry name" value="Glu_cys_ligase_2"/>
    <property type="match status" value="1"/>
</dbReference>
<proteinExistence type="inferred from homology"/>
<dbReference type="GO" id="GO:0004357">
    <property type="term" value="F:glutamate-cysteine ligase activity"/>
    <property type="evidence" value="ECO:0007669"/>
    <property type="project" value="UniProtKB-EC"/>
</dbReference>
<comment type="function">
    <text evidence="4">ATP-dependent carboxylate-amine ligase which exhibits weak glutamate--cysteine ligase activity.</text>
</comment>
<keyword evidence="6" id="KW-1185">Reference proteome</keyword>
<comment type="similarity">
    <text evidence="4">Belongs to the glutamate--cysteine ligase type 2 family. YbdK subfamily.</text>
</comment>
<keyword evidence="2 4" id="KW-0547">Nucleotide-binding</keyword>
<dbReference type="EMBL" id="VFRP01000006">
    <property type="protein sequence ID" value="TPE51636.1"/>
    <property type="molecule type" value="Genomic_DNA"/>
</dbReference>